<keyword evidence="1" id="KW-0472">Membrane</keyword>
<protein>
    <submittedName>
        <fullName evidence="2">Uncharacterized protein</fullName>
    </submittedName>
</protein>
<dbReference type="Proteomes" id="UP001363151">
    <property type="component" value="Unassembled WGS sequence"/>
</dbReference>
<keyword evidence="1" id="KW-1133">Transmembrane helix</keyword>
<accession>A0ABR1FVL6</accession>
<comment type="caution">
    <text evidence="2">The sequence shown here is derived from an EMBL/GenBank/DDBJ whole genome shotgun (WGS) entry which is preliminary data.</text>
</comment>
<name>A0ABR1FVL6_AURAN</name>
<dbReference type="EMBL" id="JBBJCI010000223">
    <property type="protein sequence ID" value="KAK7239649.1"/>
    <property type="molecule type" value="Genomic_DNA"/>
</dbReference>
<proteinExistence type="predicted"/>
<feature type="transmembrane region" description="Helical" evidence="1">
    <location>
        <begin position="6"/>
        <end position="31"/>
    </location>
</feature>
<sequence>MTLYEFVVTAFLCACVAHCVLLDAASILVLLRKARLYALGLLAMAAGRDKRWRSRRVDALDHGRRASFQHRASAARKSNLQPDFNVRGGGEAVRVLSCLQEISNNVDAVALAPPGAAPDLPRVPAPLAAGRSTARGNLGTKPPLGDGRRRLEAFCAYALAADEGCVVAVGHSLWFRSFFDEYLPERRWARARARVAKIRNGGVVACGKRSESELIAAFKAGEDARASCARRGTFALIQTMILILNTMVFQVGS</sequence>
<evidence type="ECO:0000313" key="3">
    <source>
        <dbReference type="Proteomes" id="UP001363151"/>
    </source>
</evidence>
<keyword evidence="1" id="KW-0812">Transmembrane</keyword>
<reference evidence="2 3" key="1">
    <citation type="submission" date="2024-03" db="EMBL/GenBank/DDBJ databases">
        <title>Aureococcus anophagefferens CCMP1851 and Kratosvirus quantuckense: Draft genome of a second virus-susceptible host strain in the model system.</title>
        <authorList>
            <person name="Chase E."/>
            <person name="Truchon A.R."/>
            <person name="Schepens W."/>
            <person name="Wilhelm S.W."/>
        </authorList>
    </citation>
    <scope>NUCLEOTIDE SEQUENCE [LARGE SCALE GENOMIC DNA]</scope>
    <source>
        <strain evidence="2 3">CCMP1851</strain>
    </source>
</reference>
<keyword evidence="3" id="KW-1185">Reference proteome</keyword>
<organism evidence="2 3">
    <name type="scientific">Aureococcus anophagefferens</name>
    <name type="common">Harmful bloom alga</name>
    <dbReference type="NCBI Taxonomy" id="44056"/>
    <lineage>
        <taxon>Eukaryota</taxon>
        <taxon>Sar</taxon>
        <taxon>Stramenopiles</taxon>
        <taxon>Ochrophyta</taxon>
        <taxon>Pelagophyceae</taxon>
        <taxon>Pelagomonadales</taxon>
        <taxon>Pelagomonadaceae</taxon>
        <taxon>Aureococcus</taxon>
    </lineage>
</organism>
<evidence type="ECO:0000256" key="1">
    <source>
        <dbReference type="SAM" id="Phobius"/>
    </source>
</evidence>
<gene>
    <name evidence="2" type="ORF">SO694_00028346</name>
</gene>
<evidence type="ECO:0000313" key="2">
    <source>
        <dbReference type="EMBL" id="KAK7239649.1"/>
    </source>
</evidence>